<comment type="similarity">
    <text evidence="1 6">Belongs to the MinC family.</text>
</comment>
<evidence type="ECO:0000259" key="7">
    <source>
        <dbReference type="Pfam" id="PF03775"/>
    </source>
</evidence>
<evidence type="ECO:0000259" key="8">
    <source>
        <dbReference type="Pfam" id="PF22642"/>
    </source>
</evidence>
<dbReference type="InterPro" id="IPR036145">
    <property type="entry name" value="MinC_C_sf"/>
</dbReference>
<dbReference type="NCBIfam" id="NF001775">
    <property type="entry name" value="PRK00513.1-6"/>
    <property type="match status" value="1"/>
</dbReference>
<keyword evidence="4 6" id="KW-0131">Cell cycle</keyword>
<keyword evidence="10" id="KW-1185">Reference proteome</keyword>
<dbReference type="HAMAP" id="MF_00267">
    <property type="entry name" value="MinC"/>
    <property type="match status" value="1"/>
</dbReference>
<dbReference type="SUPFAM" id="SSF63848">
    <property type="entry name" value="Cell-division inhibitor MinC, C-terminal domain"/>
    <property type="match status" value="1"/>
</dbReference>
<organism evidence="9 10">
    <name type="scientific">Sarcina ventriculi</name>
    <name type="common">Clostridium ventriculi</name>
    <dbReference type="NCBI Taxonomy" id="1267"/>
    <lineage>
        <taxon>Bacteria</taxon>
        <taxon>Bacillati</taxon>
        <taxon>Bacillota</taxon>
        <taxon>Clostridia</taxon>
        <taxon>Eubacteriales</taxon>
        <taxon>Clostridiaceae</taxon>
        <taxon>Sarcina</taxon>
    </lineage>
</organism>
<evidence type="ECO:0000256" key="4">
    <source>
        <dbReference type="ARBA" id="ARBA00023306"/>
    </source>
</evidence>
<dbReference type="InterPro" id="IPR016098">
    <property type="entry name" value="CAP/MinC_C"/>
</dbReference>
<dbReference type="Pfam" id="PF22642">
    <property type="entry name" value="MinC_N_1"/>
    <property type="match status" value="1"/>
</dbReference>
<keyword evidence="3 6" id="KW-0717">Septation</keyword>
<dbReference type="PANTHER" id="PTHR34108">
    <property type="entry name" value="SEPTUM SITE-DETERMINING PROTEIN MINC"/>
    <property type="match status" value="1"/>
</dbReference>
<name>A0ABM9UR67_SARVE</name>
<dbReference type="InterPro" id="IPR013033">
    <property type="entry name" value="MinC"/>
</dbReference>
<evidence type="ECO:0000256" key="3">
    <source>
        <dbReference type="ARBA" id="ARBA00023210"/>
    </source>
</evidence>
<proteinExistence type="inferred from homology"/>
<evidence type="ECO:0000256" key="2">
    <source>
        <dbReference type="ARBA" id="ARBA00022618"/>
    </source>
</evidence>
<dbReference type="InterPro" id="IPR005526">
    <property type="entry name" value="Septum_form_inhib_MinC_C"/>
</dbReference>
<comment type="caution">
    <text evidence="9">The sequence shown here is derived from an EMBL/GenBank/DDBJ whole genome shotgun (WGS) entry which is preliminary data.</text>
</comment>
<accession>A0ABM9UR67</accession>
<evidence type="ECO:0000256" key="6">
    <source>
        <dbReference type="HAMAP-Rule" id="MF_00267"/>
    </source>
</evidence>
<evidence type="ECO:0000313" key="10">
    <source>
        <dbReference type="Proteomes" id="UP000095488"/>
    </source>
</evidence>
<dbReference type="Gene3D" id="3.30.160.540">
    <property type="match status" value="1"/>
</dbReference>
<protein>
    <recommendedName>
        <fullName evidence="6">Probable septum site-determining protein MinC</fullName>
    </recommendedName>
</protein>
<dbReference type="PANTHER" id="PTHR34108:SF1">
    <property type="entry name" value="SEPTUM SITE-DETERMINING PROTEIN MINC"/>
    <property type="match status" value="1"/>
</dbReference>
<dbReference type="NCBIfam" id="TIGR01222">
    <property type="entry name" value="minC"/>
    <property type="match status" value="1"/>
</dbReference>
<evidence type="ECO:0000313" key="9">
    <source>
        <dbReference type="EMBL" id="CUO02768.1"/>
    </source>
</evidence>
<dbReference type="Pfam" id="PF03775">
    <property type="entry name" value="MinC_C"/>
    <property type="match status" value="1"/>
</dbReference>
<evidence type="ECO:0000256" key="5">
    <source>
        <dbReference type="ARBA" id="ARBA00046874"/>
    </source>
</evidence>
<comment type="subunit">
    <text evidence="5 6">Interacts with MinD and FtsZ.</text>
</comment>
<dbReference type="InterPro" id="IPR055219">
    <property type="entry name" value="MinC_N_1"/>
</dbReference>
<feature type="domain" description="Septum formation inhibitor MinC C-terminal" evidence="7">
    <location>
        <begin position="103"/>
        <end position="201"/>
    </location>
</feature>
<dbReference type="Proteomes" id="UP000095488">
    <property type="component" value="Unassembled WGS sequence"/>
</dbReference>
<comment type="function">
    <text evidence="6">Cell division inhibitor that blocks the formation of polar Z ring septums. Rapidly oscillates between the poles of the cell to destabilize FtsZ filaments that have formed before they mature into polar Z rings. Prevents FtsZ polymerization.</text>
</comment>
<feature type="domain" description="Septum site-determining protein MinC N-terminal" evidence="8">
    <location>
        <begin position="6"/>
        <end position="75"/>
    </location>
</feature>
<evidence type="ECO:0000256" key="1">
    <source>
        <dbReference type="ARBA" id="ARBA00006291"/>
    </source>
</evidence>
<gene>
    <name evidence="6 9" type="primary">minC</name>
    <name evidence="9" type="ORF">ERS852473_01706</name>
</gene>
<sequence>MYDERIAIKGNKDGFNVIIQMDKFGDFNEMLEALLNKLKKGKNFFTGANLIITTELNSINERQAKILKDSIFDQIAVKNCEFRQKEENVKKVFDGVYEGRTKFIRTTVRGGQMLTYPGNIIIVGDVNHGAEVKALGNIIVLGSLNGRVYAGDNGNEKSIIAAFSMSPELLSIAGKITVSPDNFEKSGYPEVASLKDGEMILEPYLPDKYIY</sequence>
<dbReference type="EMBL" id="CYZR01000005">
    <property type="protein sequence ID" value="CUO02768.1"/>
    <property type="molecule type" value="Genomic_DNA"/>
</dbReference>
<reference evidence="9 10" key="1">
    <citation type="submission" date="2015-09" db="EMBL/GenBank/DDBJ databases">
        <authorList>
            <consortium name="Pathogen Informatics"/>
        </authorList>
    </citation>
    <scope>NUCLEOTIDE SEQUENCE [LARGE SCALE GENOMIC DNA]</scope>
    <source>
        <strain evidence="9 10">2789STDY5834858</strain>
    </source>
</reference>
<keyword evidence="2 6" id="KW-0132">Cell division</keyword>
<dbReference type="Gene3D" id="2.160.20.70">
    <property type="match status" value="1"/>
</dbReference>
<dbReference type="RefSeq" id="WP_055259484.1">
    <property type="nucleotide sequence ID" value="NZ_CABIXL010000005.1"/>
</dbReference>